<name>A0A831K4X0_9GAMM</name>
<dbReference type="Pfam" id="PF05170">
    <property type="entry name" value="AsmA"/>
    <property type="match status" value="1"/>
</dbReference>
<keyword evidence="1" id="KW-0472">Membrane</keyword>
<feature type="non-terminal residue" evidence="3">
    <location>
        <position position="116"/>
    </location>
</feature>
<keyword evidence="1" id="KW-1133">Transmembrane helix</keyword>
<dbReference type="PANTHER" id="PTHR30441">
    <property type="entry name" value="DUF748 DOMAIN-CONTAINING PROTEIN"/>
    <property type="match status" value="1"/>
</dbReference>
<dbReference type="PANTHER" id="PTHR30441:SF4">
    <property type="entry name" value="PROTEIN ASMA"/>
    <property type="match status" value="1"/>
</dbReference>
<dbReference type="InterPro" id="IPR052894">
    <property type="entry name" value="AsmA-related"/>
</dbReference>
<evidence type="ECO:0000256" key="1">
    <source>
        <dbReference type="SAM" id="Phobius"/>
    </source>
</evidence>
<dbReference type="AlphaFoldDB" id="A0A831K4X0"/>
<dbReference type="InterPro" id="IPR007844">
    <property type="entry name" value="AsmA"/>
</dbReference>
<evidence type="ECO:0000259" key="2">
    <source>
        <dbReference type="Pfam" id="PF05170"/>
    </source>
</evidence>
<reference evidence="3" key="1">
    <citation type="journal article" date="2020" name="mSystems">
        <title>Genome- and Community-Level Interaction Insights into Carbon Utilization and Element Cycling Functions of Hydrothermarchaeota in Hydrothermal Sediment.</title>
        <authorList>
            <person name="Zhou Z."/>
            <person name="Liu Y."/>
            <person name="Xu W."/>
            <person name="Pan J."/>
            <person name="Luo Z.H."/>
            <person name="Li M."/>
        </authorList>
    </citation>
    <scope>NUCLEOTIDE SEQUENCE [LARGE SCALE GENOMIC DNA]</scope>
    <source>
        <strain evidence="3">HyVt-26</strain>
    </source>
</reference>
<organism evidence="3">
    <name type="scientific">Thiolapillus brandeum</name>
    <dbReference type="NCBI Taxonomy" id="1076588"/>
    <lineage>
        <taxon>Bacteria</taxon>
        <taxon>Pseudomonadati</taxon>
        <taxon>Pseudomonadota</taxon>
        <taxon>Gammaproteobacteria</taxon>
        <taxon>Chromatiales</taxon>
        <taxon>Sedimenticolaceae</taxon>
        <taxon>Thiolapillus</taxon>
    </lineage>
</organism>
<accession>A0A831K4X0</accession>
<keyword evidence="1" id="KW-0812">Transmembrane</keyword>
<proteinExistence type="predicted"/>
<sequence>MKLLKWFFGLIIAMAVLIAVVVVTLNLVVDEDMVKGKFSSQFASKTGQSLDINGPLQWSIFPWVGIKLSEVRVGSAPGFDEKPLATVQELDVKVGIKPLFEKKIVVDTVVLKGVRL</sequence>
<dbReference type="EMBL" id="DRCV01000120">
    <property type="protein sequence ID" value="HDK37911.1"/>
    <property type="molecule type" value="Genomic_DNA"/>
</dbReference>
<dbReference type="GO" id="GO:0005886">
    <property type="term" value="C:plasma membrane"/>
    <property type="evidence" value="ECO:0007669"/>
    <property type="project" value="TreeGrafter"/>
</dbReference>
<feature type="domain" description="AsmA" evidence="2">
    <location>
        <begin position="8"/>
        <end position="115"/>
    </location>
</feature>
<protein>
    <submittedName>
        <fullName evidence="3">AsmA family protein</fullName>
    </submittedName>
</protein>
<evidence type="ECO:0000313" key="3">
    <source>
        <dbReference type="EMBL" id="HDK37911.1"/>
    </source>
</evidence>
<dbReference type="GO" id="GO:0090313">
    <property type="term" value="P:regulation of protein targeting to membrane"/>
    <property type="evidence" value="ECO:0007669"/>
    <property type="project" value="TreeGrafter"/>
</dbReference>
<gene>
    <name evidence="3" type="ORF">ENG92_02700</name>
</gene>
<dbReference type="Proteomes" id="UP000885822">
    <property type="component" value="Unassembled WGS sequence"/>
</dbReference>
<comment type="caution">
    <text evidence="3">The sequence shown here is derived from an EMBL/GenBank/DDBJ whole genome shotgun (WGS) entry which is preliminary data.</text>
</comment>
<feature type="transmembrane region" description="Helical" evidence="1">
    <location>
        <begin position="6"/>
        <end position="29"/>
    </location>
</feature>